<dbReference type="SMART" id="SM00448">
    <property type="entry name" value="REC"/>
    <property type="match status" value="1"/>
</dbReference>
<reference evidence="15 16" key="1">
    <citation type="submission" date="2018-08" db="EMBL/GenBank/DDBJ databases">
        <title>The reduced genetic potential of extracellular carbohydrate catabolism in Euzebyella marina RN62, a Flavobacteriia bacterium isolated from the hadal water.</title>
        <authorList>
            <person name="Xue C."/>
        </authorList>
    </citation>
    <scope>NUCLEOTIDE SEQUENCE [LARGE SCALE GENOMIC DNA]</scope>
    <source>
        <strain evidence="15 16">RN62</strain>
    </source>
</reference>
<dbReference type="GO" id="GO:0005886">
    <property type="term" value="C:plasma membrane"/>
    <property type="evidence" value="ECO:0007669"/>
    <property type="project" value="UniProtKB-SubCell"/>
</dbReference>
<gene>
    <name evidence="15" type="ORF">D1013_09865</name>
</gene>
<name>A0A3G2L675_9FLAO</name>
<dbReference type="EC" id="2.7.13.3" evidence="3"/>
<evidence type="ECO:0000256" key="11">
    <source>
        <dbReference type="SAM" id="Phobius"/>
    </source>
</evidence>
<dbReference type="SUPFAM" id="SSF103190">
    <property type="entry name" value="Sensory domain-like"/>
    <property type="match status" value="1"/>
</dbReference>
<feature type="domain" description="Histidine kinase" evidence="12">
    <location>
        <begin position="410"/>
        <end position="630"/>
    </location>
</feature>
<dbReference type="EMBL" id="CP032050">
    <property type="protein sequence ID" value="AYN67651.1"/>
    <property type="molecule type" value="Genomic_DNA"/>
</dbReference>
<dbReference type="InterPro" id="IPR005467">
    <property type="entry name" value="His_kinase_dom"/>
</dbReference>
<dbReference type="PROSITE" id="PS50109">
    <property type="entry name" value="HIS_KIN"/>
    <property type="match status" value="1"/>
</dbReference>
<keyword evidence="11" id="KW-0472">Membrane</keyword>
<dbReference type="SUPFAM" id="SSF55874">
    <property type="entry name" value="ATPase domain of HSP90 chaperone/DNA topoisomerase II/histidine kinase"/>
    <property type="match status" value="1"/>
</dbReference>
<evidence type="ECO:0000256" key="8">
    <source>
        <dbReference type="ARBA" id="ARBA00022777"/>
    </source>
</evidence>
<keyword evidence="6" id="KW-0808">Transferase</keyword>
<dbReference type="InterPro" id="IPR003661">
    <property type="entry name" value="HisK_dim/P_dom"/>
</dbReference>
<proteinExistence type="predicted"/>
<evidence type="ECO:0000256" key="9">
    <source>
        <dbReference type="ARBA" id="ARBA00022989"/>
    </source>
</evidence>
<dbReference type="Pfam" id="PF02518">
    <property type="entry name" value="HATPase_c"/>
    <property type="match status" value="1"/>
</dbReference>
<dbReference type="InterPro" id="IPR003660">
    <property type="entry name" value="HAMP_dom"/>
</dbReference>
<evidence type="ECO:0000256" key="4">
    <source>
        <dbReference type="ARBA" id="ARBA00022475"/>
    </source>
</evidence>
<keyword evidence="5 10" id="KW-0597">Phosphoprotein</keyword>
<accession>A0A3G2L675</accession>
<dbReference type="InterPro" id="IPR001789">
    <property type="entry name" value="Sig_transdc_resp-reg_receiver"/>
</dbReference>
<dbReference type="InterPro" id="IPR004358">
    <property type="entry name" value="Sig_transdc_His_kin-like_C"/>
</dbReference>
<evidence type="ECO:0000256" key="1">
    <source>
        <dbReference type="ARBA" id="ARBA00000085"/>
    </source>
</evidence>
<dbReference type="Gene3D" id="6.10.340.10">
    <property type="match status" value="1"/>
</dbReference>
<dbReference type="GO" id="GO:0000155">
    <property type="term" value="F:phosphorelay sensor kinase activity"/>
    <property type="evidence" value="ECO:0007669"/>
    <property type="project" value="InterPro"/>
</dbReference>
<evidence type="ECO:0000313" key="16">
    <source>
        <dbReference type="Proteomes" id="UP000276309"/>
    </source>
</evidence>
<dbReference type="CDD" id="cd00082">
    <property type="entry name" value="HisKA"/>
    <property type="match status" value="1"/>
</dbReference>
<evidence type="ECO:0000256" key="6">
    <source>
        <dbReference type="ARBA" id="ARBA00022679"/>
    </source>
</evidence>
<dbReference type="SMART" id="SM00388">
    <property type="entry name" value="HisKA"/>
    <property type="match status" value="1"/>
</dbReference>
<dbReference type="CDD" id="cd18773">
    <property type="entry name" value="PDC1_HK_sensor"/>
    <property type="match status" value="1"/>
</dbReference>
<dbReference type="PROSITE" id="PS50885">
    <property type="entry name" value="HAMP"/>
    <property type="match status" value="1"/>
</dbReference>
<dbReference type="Pfam" id="PF21623">
    <property type="entry name" value="HK_sensor_dom_bact"/>
    <property type="match status" value="1"/>
</dbReference>
<comment type="subcellular location">
    <subcellularLocation>
        <location evidence="2">Cell membrane</location>
        <topology evidence="2">Multi-pass membrane protein</topology>
    </subcellularLocation>
</comment>
<dbReference type="SUPFAM" id="SSF52172">
    <property type="entry name" value="CheY-like"/>
    <property type="match status" value="1"/>
</dbReference>
<feature type="transmembrane region" description="Helical" evidence="11">
    <location>
        <begin position="319"/>
        <end position="337"/>
    </location>
</feature>
<dbReference type="InterPro" id="IPR036097">
    <property type="entry name" value="HisK_dim/P_sf"/>
</dbReference>
<keyword evidence="7 11" id="KW-0812">Transmembrane</keyword>
<keyword evidence="9 11" id="KW-1133">Transmembrane helix</keyword>
<feature type="modified residue" description="4-aspartylphosphate" evidence="10">
    <location>
        <position position="703"/>
    </location>
</feature>
<dbReference type="InterPro" id="IPR048760">
    <property type="entry name" value="VP0354-like_sensor_dom"/>
</dbReference>
<evidence type="ECO:0000256" key="2">
    <source>
        <dbReference type="ARBA" id="ARBA00004651"/>
    </source>
</evidence>
<evidence type="ECO:0000256" key="3">
    <source>
        <dbReference type="ARBA" id="ARBA00012438"/>
    </source>
</evidence>
<dbReference type="OrthoDB" id="9813394at2"/>
<dbReference type="PANTHER" id="PTHR43047">
    <property type="entry name" value="TWO-COMPONENT HISTIDINE PROTEIN KINASE"/>
    <property type="match status" value="1"/>
</dbReference>
<dbReference type="Gene3D" id="3.30.450.20">
    <property type="entry name" value="PAS domain"/>
    <property type="match status" value="1"/>
</dbReference>
<dbReference type="InterPro" id="IPR011006">
    <property type="entry name" value="CheY-like_superfamily"/>
</dbReference>
<organism evidence="15 16">
    <name type="scientific">Euzebyella marina</name>
    <dbReference type="NCBI Taxonomy" id="1761453"/>
    <lineage>
        <taxon>Bacteria</taxon>
        <taxon>Pseudomonadati</taxon>
        <taxon>Bacteroidota</taxon>
        <taxon>Flavobacteriia</taxon>
        <taxon>Flavobacteriales</taxon>
        <taxon>Flavobacteriaceae</taxon>
        <taxon>Euzebyella</taxon>
    </lineage>
</organism>
<comment type="catalytic activity">
    <reaction evidence="1">
        <text>ATP + protein L-histidine = ADP + protein N-phospho-L-histidine.</text>
        <dbReference type="EC" id="2.7.13.3"/>
    </reaction>
</comment>
<protein>
    <recommendedName>
        <fullName evidence="3">histidine kinase</fullName>
        <ecNumber evidence="3">2.7.13.3</ecNumber>
    </recommendedName>
</protein>
<dbReference type="SMART" id="SM00387">
    <property type="entry name" value="HATPase_c"/>
    <property type="match status" value="1"/>
</dbReference>
<dbReference type="CDD" id="cd06225">
    <property type="entry name" value="HAMP"/>
    <property type="match status" value="1"/>
</dbReference>
<dbReference type="PANTHER" id="PTHR43047:SF72">
    <property type="entry name" value="OSMOSENSING HISTIDINE PROTEIN KINASE SLN1"/>
    <property type="match status" value="1"/>
</dbReference>
<evidence type="ECO:0000256" key="7">
    <source>
        <dbReference type="ARBA" id="ARBA00022692"/>
    </source>
</evidence>
<dbReference type="Gene3D" id="1.10.287.130">
    <property type="match status" value="1"/>
</dbReference>
<dbReference type="SUPFAM" id="SSF47384">
    <property type="entry name" value="Homodimeric domain of signal transducing histidine kinase"/>
    <property type="match status" value="1"/>
</dbReference>
<dbReference type="Proteomes" id="UP000276309">
    <property type="component" value="Chromosome"/>
</dbReference>
<dbReference type="Gene3D" id="3.40.50.2300">
    <property type="match status" value="1"/>
</dbReference>
<dbReference type="PRINTS" id="PR00344">
    <property type="entry name" value="BCTRLSENSOR"/>
</dbReference>
<dbReference type="InterPro" id="IPR003594">
    <property type="entry name" value="HATPase_dom"/>
</dbReference>
<keyword evidence="8" id="KW-0418">Kinase</keyword>
<evidence type="ECO:0000259" key="14">
    <source>
        <dbReference type="PROSITE" id="PS50885"/>
    </source>
</evidence>
<dbReference type="InterPro" id="IPR036890">
    <property type="entry name" value="HATPase_C_sf"/>
</dbReference>
<evidence type="ECO:0000313" key="15">
    <source>
        <dbReference type="EMBL" id="AYN67651.1"/>
    </source>
</evidence>
<evidence type="ECO:0000259" key="12">
    <source>
        <dbReference type="PROSITE" id="PS50109"/>
    </source>
</evidence>
<dbReference type="KEGG" id="emar:D1013_09865"/>
<evidence type="ECO:0000259" key="13">
    <source>
        <dbReference type="PROSITE" id="PS50110"/>
    </source>
</evidence>
<dbReference type="GO" id="GO:0009927">
    <property type="term" value="F:histidine phosphotransfer kinase activity"/>
    <property type="evidence" value="ECO:0007669"/>
    <property type="project" value="TreeGrafter"/>
</dbReference>
<dbReference type="CDD" id="cd00156">
    <property type="entry name" value="REC"/>
    <property type="match status" value="1"/>
</dbReference>
<dbReference type="Pfam" id="PF00512">
    <property type="entry name" value="HisKA"/>
    <property type="match status" value="1"/>
</dbReference>
<keyword evidence="16" id="KW-1185">Reference proteome</keyword>
<keyword evidence="4" id="KW-1003">Cell membrane</keyword>
<dbReference type="RefSeq" id="WP_121848667.1">
    <property type="nucleotide sequence ID" value="NZ_CP032050.1"/>
</dbReference>
<feature type="domain" description="HAMP" evidence="14">
    <location>
        <begin position="339"/>
        <end position="388"/>
    </location>
</feature>
<feature type="domain" description="Response regulatory" evidence="13">
    <location>
        <begin position="654"/>
        <end position="764"/>
    </location>
</feature>
<feature type="transmembrane region" description="Helical" evidence="11">
    <location>
        <begin position="12"/>
        <end position="31"/>
    </location>
</feature>
<sequence>MNVRYSLATRFALFFTGALIFCILLTGYLVFTKASDVIVSYSKERIDHTSELAEQSFLSLLKEVSDDVAIISSSPVLNNYINSPTQQNFGDIKELFRLTLENKLPYFQIRFIGKENGGQELIRFDKLNDSIFIPDNLQKKGDLDYYQETIQMKKGQVYLSKINLNEEYGTISEPVTPTVRAASPIFNRNNDLVGILVINVDLISFYRDLERISGRESQLLLIDAEGQYLYTPEYQKWFAFQTGKSYNYFTDFKIGKDSVINQASFFGQIKDIQNNVYLCGLRELIYFHGSRKIYLISSIEQDILLQSARAVRSDSLKTSLWVCGFAIVISLLFVNIFSKKIRQVTKAIADYEDGGSTDIKLPTNRKDEIGVLANTFSKMKTKIDQKVSELNVALQKEQHAKNQRDEFLQNMSHEMRTPLNTILGLTKLLGKQSPKKAQIPILSSLEKSAQNLEGLVYDVLDHQKLVEGKLKINLVPTNLVELFTDIHQNYKYEALRKGLSFRLTVDEEINGNSYLTDPLRLSQIVTNLVVNAIKYTQKGEIELQAGLSADISPQLQVKIRDTGIGIEADNLAKINERFYREKENIDGRYGGYGLGLSIVKQLTTLFGGVLSGKSTKGKGSEFILLIPIEKAGPVKKDQGKSKRIAFPLLDKTYRVLHIEDDESTQQLTKHVLDDRSIELKQTKSWREASKAISSQEVDLIISDLMLDDNNLVTSLTDLRKKGKIDCPLLVVSALEPLVMRKVSNHYLQKPFDIDHFKDVVYRILGSNEINPPDFKPFYKNYDKDTSKINRVLELLEKEFLSYSKRIEKVYDIKNQKEYEAISHKLIAHINTLKLEQLQKLLPKEVYQLKETELKKIMNLFNYYQVCIRCERQINSTNQSY</sequence>
<dbReference type="Gene3D" id="3.30.565.10">
    <property type="entry name" value="Histidine kinase-like ATPase, C-terminal domain"/>
    <property type="match status" value="1"/>
</dbReference>
<dbReference type="InterPro" id="IPR029151">
    <property type="entry name" value="Sensor-like_sf"/>
</dbReference>
<evidence type="ECO:0000256" key="5">
    <source>
        <dbReference type="ARBA" id="ARBA00022553"/>
    </source>
</evidence>
<dbReference type="AlphaFoldDB" id="A0A3G2L675"/>
<dbReference type="Pfam" id="PF00072">
    <property type="entry name" value="Response_reg"/>
    <property type="match status" value="1"/>
</dbReference>
<evidence type="ECO:0000256" key="10">
    <source>
        <dbReference type="PROSITE-ProRule" id="PRU00169"/>
    </source>
</evidence>
<dbReference type="PROSITE" id="PS50110">
    <property type="entry name" value="RESPONSE_REGULATORY"/>
    <property type="match status" value="1"/>
</dbReference>
<dbReference type="SUPFAM" id="SSF158472">
    <property type="entry name" value="HAMP domain-like"/>
    <property type="match status" value="1"/>
</dbReference>